<evidence type="ECO:0000256" key="6">
    <source>
        <dbReference type="SAM" id="Phobius"/>
    </source>
</evidence>
<evidence type="ECO:0000256" key="3">
    <source>
        <dbReference type="ARBA" id="ARBA00022692"/>
    </source>
</evidence>
<dbReference type="PANTHER" id="PTHR30086:SF20">
    <property type="entry name" value="ARGININE EXPORTER PROTEIN ARGO-RELATED"/>
    <property type="match status" value="1"/>
</dbReference>
<evidence type="ECO:0000313" key="8">
    <source>
        <dbReference type="Proteomes" id="UP000228987"/>
    </source>
</evidence>
<dbReference type="Pfam" id="PF01810">
    <property type="entry name" value="LysE"/>
    <property type="match status" value="1"/>
</dbReference>
<reference evidence="8" key="1">
    <citation type="submission" date="2017-08" db="EMBL/GenBank/DDBJ databases">
        <title>A dynamic microbial community with high functional redundancy inhabits the cold, oxic subseafloor aquifer.</title>
        <authorList>
            <person name="Tully B.J."/>
            <person name="Wheat C.G."/>
            <person name="Glazer B.T."/>
            <person name="Huber J.A."/>
        </authorList>
    </citation>
    <scope>NUCLEOTIDE SEQUENCE [LARGE SCALE GENOMIC DNA]</scope>
</reference>
<comment type="subcellular location">
    <subcellularLocation>
        <location evidence="1">Cell membrane</location>
        <topology evidence="1">Multi-pass membrane protein</topology>
    </subcellularLocation>
</comment>
<dbReference type="GO" id="GO:0005886">
    <property type="term" value="C:plasma membrane"/>
    <property type="evidence" value="ECO:0007669"/>
    <property type="project" value="UniProtKB-SubCell"/>
</dbReference>
<feature type="transmembrane region" description="Helical" evidence="6">
    <location>
        <begin position="38"/>
        <end position="64"/>
    </location>
</feature>
<comment type="caution">
    <text evidence="7">The sequence shown here is derived from an EMBL/GenBank/DDBJ whole genome shotgun (WGS) entry which is preliminary data.</text>
</comment>
<keyword evidence="2" id="KW-1003">Cell membrane</keyword>
<dbReference type="AlphaFoldDB" id="A0A2A5CIL2"/>
<evidence type="ECO:0000256" key="1">
    <source>
        <dbReference type="ARBA" id="ARBA00004651"/>
    </source>
</evidence>
<keyword evidence="3 6" id="KW-0812">Transmembrane</keyword>
<gene>
    <name evidence="7" type="ORF">COA71_01755</name>
</gene>
<keyword evidence="4 6" id="KW-1133">Transmembrane helix</keyword>
<dbReference type="InterPro" id="IPR001123">
    <property type="entry name" value="LeuE-type"/>
</dbReference>
<organism evidence="7 8">
    <name type="scientific">SAR86 cluster bacterium</name>
    <dbReference type="NCBI Taxonomy" id="2030880"/>
    <lineage>
        <taxon>Bacteria</taxon>
        <taxon>Pseudomonadati</taxon>
        <taxon>Pseudomonadota</taxon>
        <taxon>Gammaproteobacteria</taxon>
        <taxon>SAR86 cluster</taxon>
    </lineage>
</organism>
<feature type="transmembrane region" description="Helical" evidence="6">
    <location>
        <begin position="178"/>
        <end position="196"/>
    </location>
</feature>
<feature type="transmembrane region" description="Helical" evidence="6">
    <location>
        <begin position="71"/>
        <end position="89"/>
    </location>
</feature>
<dbReference type="GO" id="GO:0015171">
    <property type="term" value="F:amino acid transmembrane transporter activity"/>
    <property type="evidence" value="ECO:0007669"/>
    <property type="project" value="TreeGrafter"/>
</dbReference>
<accession>A0A2A5CIL2</accession>
<proteinExistence type="predicted"/>
<evidence type="ECO:0000256" key="2">
    <source>
        <dbReference type="ARBA" id="ARBA00022475"/>
    </source>
</evidence>
<sequence>MEFMVAVFIFSASATITPGPNNIMLMTSGLNFGAYRSLPHYLGVCIGFPIMVMLIGLGFGFLFARFPVLHNLIQIIGILYLLYLSWLIANAAPSTLDAKQTKPFSFFQAVLFQWVNPKAWIMATGAVAAFTSGGSDIFIQILLIALTFLIVAFPCTAIWLFFGVWLKKIFKNPSHQKIFNIAMASLLILSITPTAYDLIKDFMA</sequence>
<evidence type="ECO:0000313" key="7">
    <source>
        <dbReference type="EMBL" id="PCJ43622.1"/>
    </source>
</evidence>
<dbReference type="PANTHER" id="PTHR30086">
    <property type="entry name" value="ARGININE EXPORTER PROTEIN ARGO"/>
    <property type="match status" value="1"/>
</dbReference>
<dbReference type="Proteomes" id="UP000228987">
    <property type="component" value="Unassembled WGS sequence"/>
</dbReference>
<dbReference type="EMBL" id="NVWI01000001">
    <property type="protein sequence ID" value="PCJ43622.1"/>
    <property type="molecule type" value="Genomic_DNA"/>
</dbReference>
<evidence type="ECO:0000256" key="4">
    <source>
        <dbReference type="ARBA" id="ARBA00022989"/>
    </source>
</evidence>
<feature type="transmembrane region" description="Helical" evidence="6">
    <location>
        <begin position="137"/>
        <end position="166"/>
    </location>
</feature>
<dbReference type="GO" id="GO:0033228">
    <property type="term" value="P:cysteine export across plasma membrane"/>
    <property type="evidence" value="ECO:0007669"/>
    <property type="project" value="TreeGrafter"/>
</dbReference>
<name>A0A2A5CIL2_9GAMM</name>
<evidence type="ECO:0000256" key="5">
    <source>
        <dbReference type="ARBA" id="ARBA00023136"/>
    </source>
</evidence>
<keyword evidence="5 6" id="KW-0472">Membrane</keyword>
<protein>
    <submittedName>
        <fullName evidence="7">Lysine transporter LysE</fullName>
    </submittedName>
</protein>